<comment type="caution">
    <text evidence="1">The sequence shown here is derived from an EMBL/GenBank/DDBJ whole genome shotgun (WGS) entry which is preliminary data.</text>
</comment>
<sequence length="66" mass="7700">MPKNYYPSIAKYIAVVLTLSYLFFSISWHSRGIHYNFFYSPVPFGGVGVLCRERHMQIVSFYTKNG</sequence>
<evidence type="ECO:0000313" key="2">
    <source>
        <dbReference type="Proteomes" id="UP001497535"/>
    </source>
</evidence>
<name>A0ACB0ZVC4_MELEN</name>
<dbReference type="Proteomes" id="UP001497535">
    <property type="component" value="Unassembled WGS sequence"/>
</dbReference>
<gene>
    <name evidence="1" type="ORF">MENTE1834_LOCUS29805</name>
</gene>
<evidence type="ECO:0000313" key="1">
    <source>
        <dbReference type="EMBL" id="CAK5082514.1"/>
    </source>
</evidence>
<organism evidence="1 2">
    <name type="scientific">Meloidogyne enterolobii</name>
    <name type="common">Root-knot nematode worm</name>
    <name type="synonym">Meloidogyne mayaguensis</name>
    <dbReference type="NCBI Taxonomy" id="390850"/>
    <lineage>
        <taxon>Eukaryota</taxon>
        <taxon>Metazoa</taxon>
        <taxon>Ecdysozoa</taxon>
        <taxon>Nematoda</taxon>
        <taxon>Chromadorea</taxon>
        <taxon>Rhabditida</taxon>
        <taxon>Tylenchina</taxon>
        <taxon>Tylenchomorpha</taxon>
        <taxon>Tylenchoidea</taxon>
        <taxon>Meloidogynidae</taxon>
        <taxon>Meloidogyninae</taxon>
        <taxon>Meloidogyne</taxon>
    </lineage>
</organism>
<dbReference type="EMBL" id="CAVMJV010000047">
    <property type="protein sequence ID" value="CAK5082514.1"/>
    <property type="molecule type" value="Genomic_DNA"/>
</dbReference>
<reference evidence="1" key="1">
    <citation type="submission" date="2023-11" db="EMBL/GenBank/DDBJ databases">
        <authorList>
            <person name="Poullet M."/>
        </authorList>
    </citation>
    <scope>NUCLEOTIDE SEQUENCE</scope>
    <source>
        <strain evidence="1">E1834</strain>
    </source>
</reference>
<proteinExistence type="predicted"/>
<keyword evidence="2" id="KW-1185">Reference proteome</keyword>
<accession>A0ACB0ZVC4</accession>
<protein>
    <submittedName>
        <fullName evidence="1">Uncharacterized protein</fullName>
    </submittedName>
</protein>